<dbReference type="Proteomes" id="UP000321523">
    <property type="component" value="Unassembled WGS sequence"/>
</dbReference>
<accession>A0A512DS57</accession>
<gene>
    <name evidence="2" type="ORF">SAE02_34350</name>
</gene>
<sequence>MGERQTMCRLFVMQDPASYECETRAVRLHGHTTSIRLEAEFWAILEEIAAREGVPLSRFLCTLHDEVLQHQGDIPNFASMLRVTCALYLRDPVAHASAVAARRAREIDAVVA</sequence>
<reference evidence="2 3" key="1">
    <citation type="submission" date="2019-07" db="EMBL/GenBank/DDBJ databases">
        <title>Whole genome shotgun sequence of Skermanella aerolata NBRC 106429.</title>
        <authorList>
            <person name="Hosoyama A."/>
            <person name="Uohara A."/>
            <person name="Ohji S."/>
            <person name="Ichikawa N."/>
        </authorList>
    </citation>
    <scope>NUCLEOTIDE SEQUENCE [LARGE SCALE GENOMIC DNA]</scope>
    <source>
        <strain evidence="2 3">NBRC 106429</strain>
    </source>
</reference>
<comment type="caution">
    <text evidence="2">The sequence shown here is derived from an EMBL/GenBank/DDBJ whole genome shotgun (WGS) entry which is preliminary data.</text>
</comment>
<dbReference type="Pfam" id="PF13467">
    <property type="entry name" value="RHH_4"/>
    <property type="match status" value="1"/>
</dbReference>
<evidence type="ECO:0000313" key="2">
    <source>
        <dbReference type="EMBL" id="GEO39287.1"/>
    </source>
</evidence>
<dbReference type="EMBL" id="BJYZ01000015">
    <property type="protein sequence ID" value="GEO39287.1"/>
    <property type="molecule type" value="Genomic_DNA"/>
</dbReference>
<proteinExistence type="predicted"/>
<evidence type="ECO:0000259" key="1">
    <source>
        <dbReference type="Pfam" id="PF13467"/>
    </source>
</evidence>
<dbReference type="InterPro" id="IPR027373">
    <property type="entry name" value="RHH_dom"/>
</dbReference>
<name>A0A512DS57_9PROT</name>
<dbReference type="AlphaFoldDB" id="A0A512DS57"/>
<evidence type="ECO:0000313" key="3">
    <source>
        <dbReference type="Proteomes" id="UP000321523"/>
    </source>
</evidence>
<feature type="domain" description="Ribbon-helix-helix" evidence="1">
    <location>
        <begin position="21"/>
        <end position="89"/>
    </location>
</feature>
<protein>
    <recommendedName>
        <fullName evidence="1">Ribbon-helix-helix domain-containing protein</fullName>
    </recommendedName>
</protein>
<organism evidence="2 3">
    <name type="scientific">Skermanella aerolata</name>
    <dbReference type="NCBI Taxonomy" id="393310"/>
    <lineage>
        <taxon>Bacteria</taxon>
        <taxon>Pseudomonadati</taxon>
        <taxon>Pseudomonadota</taxon>
        <taxon>Alphaproteobacteria</taxon>
        <taxon>Rhodospirillales</taxon>
        <taxon>Azospirillaceae</taxon>
        <taxon>Skermanella</taxon>
    </lineage>
</organism>
<keyword evidence="3" id="KW-1185">Reference proteome</keyword>
<dbReference type="Gene3D" id="1.10.3990.20">
    <property type="entry name" value="protein bp1543"/>
    <property type="match status" value="1"/>
</dbReference>
<dbReference type="InterPro" id="IPR038268">
    <property type="entry name" value="RHH_sf"/>
</dbReference>